<comment type="caution">
    <text evidence="2">The sequence shown here is derived from an EMBL/GenBank/DDBJ whole genome shotgun (WGS) entry which is preliminary data.</text>
</comment>
<feature type="non-terminal residue" evidence="2">
    <location>
        <position position="270"/>
    </location>
</feature>
<evidence type="ECO:0000256" key="1">
    <source>
        <dbReference type="SAM" id="Phobius"/>
    </source>
</evidence>
<keyword evidence="1" id="KW-0812">Transmembrane</keyword>
<dbReference type="Proteomes" id="UP001595851">
    <property type="component" value="Unassembled WGS sequence"/>
</dbReference>
<protein>
    <submittedName>
        <fullName evidence="2">Uncharacterized protein</fullName>
    </submittedName>
</protein>
<organism evidence="2 3">
    <name type="scientific">Nonomuraea purpurea</name>
    <dbReference type="NCBI Taxonomy" id="1849276"/>
    <lineage>
        <taxon>Bacteria</taxon>
        <taxon>Bacillati</taxon>
        <taxon>Actinomycetota</taxon>
        <taxon>Actinomycetes</taxon>
        <taxon>Streptosporangiales</taxon>
        <taxon>Streptosporangiaceae</taxon>
        <taxon>Nonomuraea</taxon>
    </lineage>
</organism>
<keyword evidence="1" id="KW-0472">Membrane</keyword>
<reference evidence="3" key="1">
    <citation type="journal article" date="2019" name="Int. J. Syst. Evol. Microbiol.">
        <title>The Global Catalogue of Microorganisms (GCM) 10K type strain sequencing project: providing services to taxonomists for standard genome sequencing and annotation.</title>
        <authorList>
            <consortium name="The Broad Institute Genomics Platform"/>
            <consortium name="The Broad Institute Genome Sequencing Center for Infectious Disease"/>
            <person name="Wu L."/>
            <person name="Ma J."/>
        </authorList>
    </citation>
    <scope>NUCLEOTIDE SEQUENCE [LARGE SCALE GENOMIC DNA]</scope>
    <source>
        <strain evidence="3">TBRC 1276</strain>
    </source>
</reference>
<gene>
    <name evidence="2" type="ORF">ACFOY2_46310</name>
</gene>
<dbReference type="EMBL" id="JBHSBI010000036">
    <property type="protein sequence ID" value="MFC4014708.1"/>
    <property type="molecule type" value="Genomic_DNA"/>
</dbReference>
<evidence type="ECO:0000313" key="3">
    <source>
        <dbReference type="Proteomes" id="UP001595851"/>
    </source>
</evidence>
<keyword evidence="3" id="KW-1185">Reference proteome</keyword>
<proteinExistence type="predicted"/>
<dbReference type="RefSeq" id="WP_379534543.1">
    <property type="nucleotide sequence ID" value="NZ_JBHSBI010000036.1"/>
</dbReference>
<evidence type="ECO:0000313" key="2">
    <source>
        <dbReference type="EMBL" id="MFC4014708.1"/>
    </source>
</evidence>
<keyword evidence="1" id="KW-1133">Transmembrane helix</keyword>
<feature type="transmembrane region" description="Helical" evidence="1">
    <location>
        <begin position="186"/>
        <end position="207"/>
    </location>
</feature>
<name>A0ABV8GP52_9ACTN</name>
<accession>A0ABV8GP52</accession>
<sequence length="270" mass="27011">MADELGGGLDGGRIDIKVVADLSDVEEGKLQREIDRRTKAVKAKLEAEIEARQVAAEAKAAARAAEREAEVRLKATIDRSQLRKDLDGISRSDVRIRFTADVDKAKLRADVDAAARDAGASVGVDADTTPARNVLSQFFSFLRSGFSSSGGSGGGGGGGAGSWVIRMAVRIDDAVLKPAQAKLQQLAVAAGAVVLKYGALAVAATAAGSGLGAMTASAAQAVGVLGLLPGVAGVAIQGLAALIVGFSGVGTALGALSQADKQSAASASSA</sequence>
<feature type="transmembrane region" description="Helical" evidence="1">
    <location>
        <begin position="227"/>
        <end position="256"/>
    </location>
</feature>